<feature type="compositionally biased region" description="Basic and acidic residues" evidence="1">
    <location>
        <begin position="114"/>
        <end position="125"/>
    </location>
</feature>
<feature type="region of interest" description="Disordered" evidence="1">
    <location>
        <begin position="571"/>
        <end position="614"/>
    </location>
</feature>
<proteinExistence type="predicted"/>
<feature type="region of interest" description="Disordered" evidence="1">
    <location>
        <begin position="105"/>
        <end position="133"/>
    </location>
</feature>
<feature type="region of interest" description="Disordered" evidence="1">
    <location>
        <begin position="760"/>
        <end position="791"/>
    </location>
</feature>
<dbReference type="Gene3D" id="1.20.5.190">
    <property type="match status" value="1"/>
</dbReference>
<dbReference type="PROSITE" id="PS50096">
    <property type="entry name" value="IQ"/>
    <property type="match status" value="3"/>
</dbReference>
<gene>
    <name evidence="2" type="ORF">P5673_013333</name>
</gene>
<name>A0AAD9QLQ1_ACRCE</name>
<feature type="region of interest" description="Disordered" evidence="1">
    <location>
        <begin position="821"/>
        <end position="867"/>
    </location>
</feature>
<accession>A0AAD9QLQ1</accession>
<reference evidence="2" key="1">
    <citation type="journal article" date="2023" name="G3 (Bethesda)">
        <title>Whole genome assembly and annotation of the endangered Caribbean coral Acropora cervicornis.</title>
        <authorList>
            <person name="Selwyn J.D."/>
            <person name="Vollmer S.V."/>
        </authorList>
    </citation>
    <scope>NUCLEOTIDE SEQUENCE</scope>
    <source>
        <strain evidence="2">K2</strain>
    </source>
</reference>
<reference evidence="2" key="2">
    <citation type="journal article" date="2023" name="Science">
        <title>Genomic signatures of disease resistance in endangered staghorn corals.</title>
        <authorList>
            <person name="Vollmer S.V."/>
            <person name="Selwyn J.D."/>
            <person name="Despard B.A."/>
            <person name="Roesel C.L."/>
        </authorList>
    </citation>
    <scope>NUCLEOTIDE SEQUENCE</scope>
    <source>
        <strain evidence="2">K2</strain>
    </source>
</reference>
<evidence type="ECO:0000313" key="2">
    <source>
        <dbReference type="EMBL" id="KAK2563602.1"/>
    </source>
</evidence>
<feature type="region of interest" description="Disordered" evidence="1">
    <location>
        <begin position="173"/>
        <end position="233"/>
    </location>
</feature>
<feature type="region of interest" description="Disordered" evidence="1">
    <location>
        <begin position="650"/>
        <end position="669"/>
    </location>
</feature>
<feature type="region of interest" description="Disordered" evidence="1">
    <location>
        <begin position="313"/>
        <end position="332"/>
    </location>
</feature>
<dbReference type="SMART" id="SM00015">
    <property type="entry name" value="IQ"/>
    <property type="match status" value="3"/>
</dbReference>
<keyword evidence="3" id="KW-1185">Reference proteome</keyword>
<feature type="compositionally biased region" description="Polar residues" evidence="1">
    <location>
        <begin position="208"/>
        <end position="217"/>
    </location>
</feature>
<feature type="compositionally biased region" description="Basic and acidic residues" evidence="1">
    <location>
        <begin position="577"/>
        <end position="603"/>
    </location>
</feature>
<dbReference type="SUPFAM" id="SSF52540">
    <property type="entry name" value="P-loop containing nucleoside triphosphate hydrolases"/>
    <property type="match status" value="1"/>
</dbReference>
<dbReference type="PANTHER" id="PTHR35978:SF1">
    <property type="entry name" value="IQ DOMAIN-CONTAINING PROTEIN M"/>
    <property type="match status" value="1"/>
</dbReference>
<evidence type="ECO:0000313" key="3">
    <source>
        <dbReference type="Proteomes" id="UP001249851"/>
    </source>
</evidence>
<feature type="compositionally biased region" description="Low complexity" evidence="1">
    <location>
        <begin position="827"/>
        <end position="855"/>
    </location>
</feature>
<dbReference type="Proteomes" id="UP001249851">
    <property type="component" value="Unassembled WGS sequence"/>
</dbReference>
<dbReference type="InterPro" id="IPR027417">
    <property type="entry name" value="P-loop_NTPase"/>
</dbReference>
<protein>
    <submittedName>
        <fullName evidence="2">IQ domain-containing protein M</fullName>
    </submittedName>
</protein>
<organism evidence="2 3">
    <name type="scientific">Acropora cervicornis</name>
    <name type="common">Staghorn coral</name>
    <dbReference type="NCBI Taxonomy" id="6130"/>
    <lineage>
        <taxon>Eukaryota</taxon>
        <taxon>Metazoa</taxon>
        <taxon>Cnidaria</taxon>
        <taxon>Anthozoa</taxon>
        <taxon>Hexacorallia</taxon>
        <taxon>Scleractinia</taxon>
        <taxon>Astrocoeniina</taxon>
        <taxon>Acroporidae</taxon>
        <taxon>Acropora</taxon>
    </lineage>
</organism>
<feature type="region of interest" description="Disordered" evidence="1">
    <location>
        <begin position="1186"/>
        <end position="1247"/>
    </location>
</feature>
<comment type="caution">
    <text evidence="2">The sequence shown here is derived from an EMBL/GenBank/DDBJ whole genome shotgun (WGS) entry which is preliminary data.</text>
</comment>
<sequence>MERDLRTLRRSKLMNYSEFRIMTTALEQYYKDVKIAILTGKRETKDLDMRPYLYDEGDPYDKPFYGTLLKMLSEVAMTKYFDKQHEDLLKIYKWYKANKKLITSPPKIPFPSPEKYERSSDGHDGPEDDEQEELEELLKVPKLHLRPKTAPSVEGRKGVRYVTWNKAQLLNRSKRPLSVSKATQKQQRDDQSKDSLSRSLHISCYGVANSSSGSSLHQDFESGRHVCRPGTAPAIIRSGRGRINYQQLKSLILEPGKSSSAPYSSPVVSPPSSPRDTPVATRARSPLSAHFTPYNVKEPPLKLSPRVAKDNVVSQEAEIETSDGNGRENNRVNTRDKVTNKTDAKQKIVPHEILKDASPSLIENILENQKKEEALLEEQHEFLQAKLAHDYDNYVDALSLSQERTRDSGIVNSGVTLKKDVQNSGIPVKFSQDKRETVQVSPVGVYDLSAPEIVPSYSTQMVTGEVCQTTALNDQAEVVKVDAVLGLATPIGAQMEHDRGRVIKEEIASSGQLQSIISIPFQTSLSNAVFSSPVREVSVRTSYAGNSSVKNFSVEDAASEKRHLSLFEQGISSHQYADNREPKLSSERNPRDYTVHFPQEKPQEPTATKSYKTSGPVIPDTIRYQWTDDGFGHRTYLKKLKEQALTSPRITGKKAPTQPTFQVTMPTGSRSLDKRTLASLVLVRHLGEADRRNIDLVSAPQTGGKLIFGPTHDHTVADYSYSLEYMPICQPVGPRLAEGANPSTVNWYLQGEHGLFREPSKHHTVSRDHSLMVEGHHVSSDDKTKEQRSTREQKVALLLPEFSLDDSSGIAVTKSKDTLHFSSSNCRSSPLTPSSARPSSPRPLSSSRVSSPCSLTGARPSWQSSASSQKRAILPDLHQLGVIAVLMITPQILQTSQLGTSIIFVGMKKIFRGYMARRYLKQLQISNVERQRKAAITLQSNFRGFLTRKRQMEKNLGGYTPSSRDLEWARKQSREAEKKEQQIKQVQAHQHIFEVFHPTPNGPTKAQKKAAAITIQRYFRGWFVRRMFVKSKEKALKRTLSFNKFIKGYQALLYRIQHRYGIREPSTALEFNELMEYVERVNNIKKFFDSVGHVPSQKEIDDAIEIVTKMSAKGRSLTKAEAVEVLFQIYVPKGTKLNLANIRKSTWLNPLDNGRDLMQLLSKKDLEQTNLLKCFEVVASSGRESNDIKSLLQPESAKPTEKKQDGKKKASSVPPTRKTVLAQYPMRPSTPRSKFPRPPSSQKPRKR</sequence>
<feature type="compositionally biased region" description="Basic and acidic residues" evidence="1">
    <location>
        <begin position="1198"/>
        <end position="1208"/>
    </location>
</feature>
<dbReference type="InterPro" id="IPR000048">
    <property type="entry name" value="IQ_motif_EF-hand-BS"/>
</dbReference>
<evidence type="ECO:0000256" key="1">
    <source>
        <dbReference type="SAM" id="MobiDB-lite"/>
    </source>
</evidence>
<feature type="compositionally biased region" description="Polar residues" evidence="1">
    <location>
        <begin position="657"/>
        <end position="669"/>
    </location>
</feature>
<dbReference type="PANTHER" id="PTHR35978">
    <property type="entry name" value="IQ DOMAIN-CONTAINING PROTEIN M"/>
    <property type="match status" value="1"/>
</dbReference>
<feature type="compositionally biased region" description="Low complexity" evidence="1">
    <location>
        <begin position="258"/>
        <end position="267"/>
    </location>
</feature>
<feature type="compositionally biased region" description="Basic and acidic residues" evidence="1">
    <location>
        <begin position="186"/>
        <end position="196"/>
    </location>
</feature>
<feature type="region of interest" description="Disordered" evidence="1">
    <location>
        <begin position="256"/>
        <end position="294"/>
    </location>
</feature>
<dbReference type="AlphaFoldDB" id="A0AAD9QLQ1"/>
<dbReference type="Pfam" id="PF00612">
    <property type="entry name" value="IQ"/>
    <property type="match status" value="2"/>
</dbReference>
<dbReference type="EMBL" id="JARQWQ010000025">
    <property type="protein sequence ID" value="KAK2563602.1"/>
    <property type="molecule type" value="Genomic_DNA"/>
</dbReference>
<dbReference type="CDD" id="cd23767">
    <property type="entry name" value="IQCD"/>
    <property type="match status" value="1"/>
</dbReference>